<dbReference type="PANTHER" id="PTHR46901">
    <property type="entry name" value="GH04942P"/>
    <property type="match status" value="1"/>
</dbReference>
<evidence type="ECO:0000256" key="1">
    <source>
        <dbReference type="PROSITE-ProRule" id="PRU00076"/>
    </source>
</evidence>
<evidence type="ECO:0000259" key="7">
    <source>
        <dbReference type="PROSITE" id="PS50836"/>
    </source>
</evidence>
<dbReference type="CDD" id="cd00054">
    <property type="entry name" value="EGF_CA"/>
    <property type="match status" value="1"/>
</dbReference>
<dbReference type="PROSITE" id="PS00022">
    <property type="entry name" value="EGF_1"/>
    <property type="match status" value="1"/>
</dbReference>
<sequence>MWTVLTFICLCVGYSGGHVRLIYPPARKYARDFMDNIRTPGPCGIPSALGPKTSLLAGSTISVNFHLAYPHRGGYFLELMNNDTNAVHRHPATGFISEGDTISRSQAFTLPNEPCSDCTLRLVRQAAEWGGTCGKRYLFWSCADVDVVAANQFTEGCSGHGTWSNGACQCDATHEGDKCQHKVECKTDANCNNNGRCITIATTPNPVKQCYCQPGWFGQTCQTASAVTNATIDYTQYKEREMSPGFKLFYRTIPAVSEIEMVLKVSTSSWVAIGWRPRTLQAGCQLFPAIPGLVGTAVPISEPETHGTPETEPETHGTPETEPETHGTPETEPETHGTPETEPETYPKAETEPETEPEPTSEPETEPGTEPEATSEPETEPGTEPEATSEPKTEPKTEPEATSEPETEPKTEPESTSEPETEPETKPETEPEGEPETGGGGCPATVPAPGYSAGGSFRGTSDTTGGNVGHPMDCTDIIIGSANGQLSRVGDYYTRDRSTPKRDVELGQTESLTAAIGFEENGETTILFRRKLVATERADHTIADALMHVIWAKGQDETNYIHRPASGDQPGFYKNDHLLYHGHSPQRGVQTINFLEKPAPSSSCNGRWPSTCNSCNLEATWVFDAATDSIKFTIKARLNGQKKWVALGFSADTSMPNSDAVVGWVENGQVTVTDRWMTAKSLPVQDTKNDITDVSGDVTNGVTTISFTRKRDTGDTQDFQFTDTQCGYMFYAMGGSYNNDGSFGKHATTPVVSSQKICIRSCDIQSTTPPVLLKTNVEVKLEQTFDSDYLDINTEKYQTLAKTMEDWANGVMSSVDGFKSVTVSGFRQGSIITSYDVLVEKQSDDAATKTALQTELRTTVQGALTSPPQGYTFNNQYVIVDVPETVVEEPGFKLTLVEEIVIGCAVALVLVCLIVAVCKISESKRAKAATKHEQLSNSGGSSSSSLSNEKPIPRKMSYDEFMKQKHAGNGRGMVNPGYNKQYP</sequence>
<dbReference type="InterPro" id="IPR000082">
    <property type="entry name" value="SEA_dom"/>
</dbReference>
<dbReference type="Proteomes" id="UP001347796">
    <property type="component" value="Unassembled WGS sequence"/>
</dbReference>
<dbReference type="EMBL" id="JAZGQO010000003">
    <property type="protein sequence ID" value="KAK6188307.1"/>
    <property type="molecule type" value="Genomic_DNA"/>
</dbReference>
<name>A0AAN8QCH6_PATCE</name>
<keyword evidence="3" id="KW-0812">Transmembrane</keyword>
<keyword evidence="3" id="KW-0472">Membrane</keyword>
<dbReference type="Gene3D" id="2.10.25.10">
    <property type="entry name" value="Laminin"/>
    <property type="match status" value="1"/>
</dbReference>
<evidence type="ECO:0000313" key="8">
    <source>
        <dbReference type="EMBL" id="KAK6188307.1"/>
    </source>
</evidence>
<comment type="caution">
    <text evidence="8">The sequence shown here is derived from an EMBL/GenBank/DDBJ whole genome shotgun (WGS) entry which is preliminary data.</text>
</comment>
<dbReference type="InterPro" id="IPR005018">
    <property type="entry name" value="DOMON_domain"/>
</dbReference>
<dbReference type="PANTHER" id="PTHR46901:SF2">
    <property type="entry name" value="GH04942P"/>
    <property type="match status" value="1"/>
</dbReference>
<feature type="transmembrane region" description="Helical" evidence="3">
    <location>
        <begin position="900"/>
        <end position="918"/>
    </location>
</feature>
<dbReference type="SUPFAM" id="SSF49344">
    <property type="entry name" value="CBD9-like"/>
    <property type="match status" value="1"/>
</dbReference>
<feature type="domain" description="SEA" evidence="5">
    <location>
        <begin position="771"/>
        <end position="885"/>
    </location>
</feature>
<comment type="caution">
    <text evidence="1">Lacks conserved residue(s) required for the propagation of feature annotation.</text>
</comment>
<feature type="region of interest" description="Disordered" evidence="2">
    <location>
        <begin position="297"/>
        <end position="468"/>
    </location>
</feature>
<feature type="domain" description="DOMON" evidence="7">
    <location>
        <begin position="425"/>
        <end position="554"/>
    </location>
</feature>
<dbReference type="SMART" id="SM00181">
    <property type="entry name" value="EGF"/>
    <property type="match status" value="1"/>
</dbReference>
<feature type="chain" id="PRO_5042991404" evidence="4">
    <location>
        <begin position="18"/>
        <end position="983"/>
    </location>
</feature>
<evidence type="ECO:0000256" key="3">
    <source>
        <dbReference type="SAM" id="Phobius"/>
    </source>
</evidence>
<keyword evidence="1" id="KW-0245">EGF-like domain</keyword>
<proteinExistence type="predicted"/>
<feature type="signal peptide" evidence="4">
    <location>
        <begin position="1"/>
        <end position="17"/>
    </location>
</feature>
<evidence type="ECO:0000313" key="9">
    <source>
        <dbReference type="Proteomes" id="UP001347796"/>
    </source>
</evidence>
<keyword evidence="1" id="KW-1015">Disulfide bond</keyword>
<dbReference type="Pfam" id="PF03351">
    <property type="entry name" value="DOMON"/>
    <property type="match status" value="2"/>
</dbReference>
<evidence type="ECO:0000256" key="2">
    <source>
        <dbReference type="SAM" id="MobiDB-lite"/>
    </source>
</evidence>
<dbReference type="InterPro" id="IPR000742">
    <property type="entry name" value="EGF"/>
</dbReference>
<dbReference type="SUPFAM" id="SSF57196">
    <property type="entry name" value="EGF/Laminin"/>
    <property type="match status" value="1"/>
</dbReference>
<feature type="region of interest" description="Disordered" evidence="2">
    <location>
        <begin position="930"/>
        <end position="983"/>
    </location>
</feature>
<feature type="domain" description="EGF-like" evidence="6">
    <location>
        <begin position="181"/>
        <end position="222"/>
    </location>
</feature>
<evidence type="ECO:0000259" key="5">
    <source>
        <dbReference type="PROSITE" id="PS50024"/>
    </source>
</evidence>
<gene>
    <name evidence="8" type="ORF">SNE40_004509</name>
</gene>
<evidence type="ECO:0000259" key="6">
    <source>
        <dbReference type="PROSITE" id="PS50026"/>
    </source>
</evidence>
<organism evidence="8 9">
    <name type="scientific">Patella caerulea</name>
    <name type="common">Rayed Mediterranean limpet</name>
    <dbReference type="NCBI Taxonomy" id="87958"/>
    <lineage>
        <taxon>Eukaryota</taxon>
        <taxon>Metazoa</taxon>
        <taxon>Spiralia</taxon>
        <taxon>Lophotrochozoa</taxon>
        <taxon>Mollusca</taxon>
        <taxon>Gastropoda</taxon>
        <taxon>Patellogastropoda</taxon>
        <taxon>Patelloidea</taxon>
        <taxon>Patellidae</taxon>
        <taxon>Patella</taxon>
    </lineage>
</organism>
<protein>
    <submittedName>
        <fullName evidence="8">Uncharacterized protein</fullName>
    </submittedName>
</protein>
<dbReference type="Gene3D" id="2.60.40.1210">
    <property type="entry name" value="Cellobiose dehydrogenase, cytochrome domain"/>
    <property type="match status" value="1"/>
</dbReference>
<dbReference type="PROSITE" id="PS50026">
    <property type="entry name" value="EGF_3"/>
    <property type="match status" value="1"/>
</dbReference>
<accession>A0AAN8QCH6</accession>
<evidence type="ECO:0000256" key="4">
    <source>
        <dbReference type="SAM" id="SignalP"/>
    </source>
</evidence>
<feature type="compositionally biased region" description="Basic and acidic residues" evidence="2">
    <location>
        <begin position="389"/>
        <end position="399"/>
    </location>
</feature>
<dbReference type="AlphaFoldDB" id="A0AAN8QCH6"/>
<keyword evidence="9" id="KW-1185">Reference proteome</keyword>
<keyword evidence="3" id="KW-1133">Transmembrane helix</keyword>
<dbReference type="PROSITE" id="PS01186">
    <property type="entry name" value="EGF_2"/>
    <property type="match status" value="1"/>
</dbReference>
<keyword evidence="4" id="KW-0732">Signal</keyword>
<dbReference type="CDD" id="cd09631">
    <property type="entry name" value="DOMON_DOH"/>
    <property type="match status" value="2"/>
</dbReference>
<dbReference type="PROSITE" id="PS50836">
    <property type="entry name" value="DOMON"/>
    <property type="match status" value="2"/>
</dbReference>
<feature type="domain" description="DOMON" evidence="7">
    <location>
        <begin position="615"/>
        <end position="734"/>
    </location>
</feature>
<dbReference type="PROSITE" id="PS50024">
    <property type="entry name" value="SEA"/>
    <property type="match status" value="1"/>
</dbReference>
<feature type="compositionally biased region" description="Basic and acidic residues" evidence="2">
    <location>
        <begin position="303"/>
        <end position="351"/>
    </location>
</feature>
<feature type="compositionally biased region" description="Acidic residues" evidence="2">
    <location>
        <begin position="352"/>
        <end position="383"/>
    </location>
</feature>
<reference evidence="8 9" key="1">
    <citation type="submission" date="2024-01" db="EMBL/GenBank/DDBJ databases">
        <title>The genome of the rayed Mediterranean limpet Patella caerulea (Linnaeus, 1758).</title>
        <authorList>
            <person name="Anh-Thu Weber A."/>
            <person name="Halstead-Nussloch G."/>
        </authorList>
    </citation>
    <scope>NUCLEOTIDE SEQUENCE [LARGE SCALE GENOMIC DNA]</scope>
    <source>
        <strain evidence="8">AATW-2023a</strain>
        <tissue evidence="8">Whole specimen</tissue>
    </source>
</reference>
<feature type="disulfide bond" evidence="1">
    <location>
        <begin position="212"/>
        <end position="221"/>
    </location>
</feature>
<dbReference type="SMART" id="SM00664">
    <property type="entry name" value="DoH"/>
    <property type="match status" value="2"/>
</dbReference>
<dbReference type="InterPro" id="IPR045266">
    <property type="entry name" value="DOH_DOMON"/>
</dbReference>
<feature type="compositionally biased region" description="Low complexity" evidence="2">
    <location>
        <begin position="935"/>
        <end position="948"/>
    </location>
</feature>